<protein>
    <recommendedName>
        <fullName evidence="7">Major facilitator superfamily (MFS) profile domain-containing protein</fullName>
    </recommendedName>
</protein>
<feature type="transmembrane region" description="Helical" evidence="6">
    <location>
        <begin position="340"/>
        <end position="367"/>
    </location>
</feature>
<evidence type="ECO:0000313" key="8">
    <source>
        <dbReference type="EMBL" id="RMY79479.1"/>
    </source>
</evidence>
<dbReference type="Gene3D" id="1.20.1250.20">
    <property type="entry name" value="MFS general substrate transporter like domains"/>
    <property type="match status" value="1"/>
</dbReference>
<dbReference type="OrthoDB" id="268400at2759"/>
<organism evidence="8 9">
    <name type="scientific">Hortaea werneckii</name>
    <name type="common">Black yeast</name>
    <name type="synonym">Cladosporium werneckii</name>
    <dbReference type="NCBI Taxonomy" id="91943"/>
    <lineage>
        <taxon>Eukaryota</taxon>
        <taxon>Fungi</taxon>
        <taxon>Dikarya</taxon>
        <taxon>Ascomycota</taxon>
        <taxon>Pezizomycotina</taxon>
        <taxon>Dothideomycetes</taxon>
        <taxon>Dothideomycetidae</taxon>
        <taxon>Mycosphaerellales</taxon>
        <taxon>Teratosphaeriaceae</taxon>
        <taxon>Hortaea</taxon>
    </lineage>
</organism>
<name>A0A3M7ESD6_HORWE</name>
<feature type="transmembrane region" description="Helical" evidence="6">
    <location>
        <begin position="388"/>
        <end position="408"/>
    </location>
</feature>
<dbReference type="Proteomes" id="UP000269276">
    <property type="component" value="Unassembled WGS sequence"/>
</dbReference>
<dbReference type="VEuPathDB" id="FungiDB:BTJ68_12649"/>
<feature type="transmembrane region" description="Helical" evidence="6">
    <location>
        <begin position="491"/>
        <end position="515"/>
    </location>
</feature>
<comment type="caution">
    <text evidence="8">The sequence shown here is derived from an EMBL/GenBank/DDBJ whole genome shotgun (WGS) entry which is preliminary data.</text>
</comment>
<dbReference type="GO" id="GO:0022857">
    <property type="term" value="F:transmembrane transporter activity"/>
    <property type="evidence" value="ECO:0007669"/>
    <property type="project" value="InterPro"/>
</dbReference>
<evidence type="ECO:0000256" key="6">
    <source>
        <dbReference type="SAM" id="Phobius"/>
    </source>
</evidence>
<dbReference type="AlphaFoldDB" id="A0A3M7ESD6"/>
<sequence>MVCGQGMTKPHRSDSGCVDKSPTSITGDMGRKPTVTPMEEEGDNHLRQAAHSKKQPEPSNDPNDPLNWPLSAKVTTYGTICLFSFIANVNGSNFTVAVNQLANHFHTDVTHSTFLIGFNVLTFGLGNILWVPLMRVLGKRPVYLLALALFVAANAWSVQAQSWDSLLGGRMVAGLAAAAADATVPSAVADMFFLEDRGHCMMYFHIAMASGIFLGPLLNAWIVQLQDWRWSCGFLAIAGGVVFVLAVFFIRESQYQHRGYQYHEGEMPKNRSYLGWLSLTVGFNSTNPVQTFFRTFWDIIRIASYPPVVWVGCMVGVFVGWTIVIQVTASQYLTRPPYSWTLGLVGAFSISGWLGIVISFFFGGKLIDILANRARKRENTLSSRPEKRLVALAIPASISPLGLIIYGQCFAHKKSWVGPAFGYAMHSFGFTACSNIGVTYAVDCYSDYAGEALVTIFVVRNIIALICSFYSNEWISGSGIESVTETEAGIQLAVLAVAFFFYFFSQQILALTLTYGPMSHSQKRP</sequence>
<evidence type="ECO:0000256" key="2">
    <source>
        <dbReference type="ARBA" id="ARBA00022692"/>
    </source>
</evidence>
<feature type="transmembrane region" description="Helical" evidence="6">
    <location>
        <begin position="109"/>
        <end position="130"/>
    </location>
</feature>
<feature type="transmembrane region" description="Helical" evidence="6">
    <location>
        <begin position="228"/>
        <end position="250"/>
    </location>
</feature>
<keyword evidence="2 6" id="KW-0812">Transmembrane</keyword>
<dbReference type="Pfam" id="PF07690">
    <property type="entry name" value="MFS_1"/>
    <property type="match status" value="1"/>
</dbReference>
<reference evidence="8 9" key="1">
    <citation type="journal article" date="2018" name="BMC Genomics">
        <title>Genomic evidence for intraspecific hybridization in a clonal and extremely halotolerant yeast.</title>
        <authorList>
            <person name="Gostincar C."/>
            <person name="Stajich J.E."/>
            <person name="Zupancic J."/>
            <person name="Zalar P."/>
            <person name="Gunde-Cimerman N."/>
        </authorList>
    </citation>
    <scope>NUCLEOTIDE SEQUENCE [LARGE SCALE GENOMIC DNA]</scope>
    <source>
        <strain evidence="8 9">EXF-2682</strain>
    </source>
</reference>
<dbReference type="GO" id="GO:0005886">
    <property type="term" value="C:plasma membrane"/>
    <property type="evidence" value="ECO:0007669"/>
    <property type="project" value="TreeGrafter"/>
</dbReference>
<dbReference type="InterPro" id="IPR011701">
    <property type="entry name" value="MFS"/>
</dbReference>
<feature type="transmembrane region" description="Helical" evidence="6">
    <location>
        <begin position="308"/>
        <end position="328"/>
    </location>
</feature>
<comment type="subcellular location">
    <subcellularLocation>
        <location evidence="1">Membrane</location>
        <topology evidence="1">Multi-pass membrane protein</topology>
    </subcellularLocation>
</comment>
<proteinExistence type="predicted"/>
<evidence type="ECO:0000313" key="9">
    <source>
        <dbReference type="Proteomes" id="UP000269276"/>
    </source>
</evidence>
<gene>
    <name evidence="8" type="ORF">D0863_00066</name>
</gene>
<feature type="transmembrane region" description="Helical" evidence="6">
    <location>
        <begin position="201"/>
        <end position="222"/>
    </location>
</feature>
<dbReference type="PRINTS" id="PR01036">
    <property type="entry name" value="TCRTETB"/>
</dbReference>
<dbReference type="EMBL" id="QWIP01000001">
    <property type="protein sequence ID" value="RMY79479.1"/>
    <property type="molecule type" value="Genomic_DNA"/>
</dbReference>
<dbReference type="PROSITE" id="PS50850">
    <property type="entry name" value="MFS"/>
    <property type="match status" value="1"/>
</dbReference>
<accession>A0A3M7ESD6</accession>
<keyword evidence="3 6" id="KW-1133">Transmembrane helix</keyword>
<feature type="domain" description="Major facilitator superfamily (MFS) profile" evidence="7">
    <location>
        <begin position="76"/>
        <end position="525"/>
    </location>
</feature>
<feature type="transmembrane region" description="Helical" evidence="6">
    <location>
        <begin position="420"/>
        <end position="440"/>
    </location>
</feature>
<evidence type="ECO:0000256" key="4">
    <source>
        <dbReference type="ARBA" id="ARBA00023136"/>
    </source>
</evidence>
<evidence type="ECO:0000256" key="3">
    <source>
        <dbReference type="ARBA" id="ARBA00022989"/>
    </source>
</evidence>
<keyword evidence="4 6" id="KW-0472">Membrane</keyword>
<dbReference type="PANTHER" id="PTHR23502:SF160">
    <property type="entry name" value="MAJOR FACILITATOR SUPERFAMILY (MFS) PROFILE DOMAIN-CONTAINING PROTEIN-RELATED"/>
    <property type="match status" value="1"/>
</dbReference>
<dbReference type="InterPro" id="IPR036259">
    <property type="entry name" value="MFS_trans_sf"/>
</dbReference>
<evidence type="ECO:0000256" key="1">
    <source>
        <dbReference type="ARBA" id="ARBA00004141"/>
    </source>
</evidence>
<evidence type="ECO:0000256" key="5">
    <source>
        <dbReference type="SAM" id="MobiDB-lite"/>
    </source>
</evidence>
<feature type="transmembrane region" description="Helical" evidence="6">
    <location>
        <begin position="142"/>
        <end position="159"/>
    </location>
</feature>
<dbReference type="InterPro" id="IPR020846">
    <property type="entry name" value="MFS_dom"/>
</dbReference>
<dbReference type="SUPFAM" id="SSF103473">
    <property type="entry name" value="MFS general substrate transporter"/>
    <property type="match status" value="1"/>
</dbReference>
<feature type="transmembrane region" description="Helical" evidence="6">
    <location>
        <begin position="452"/>
        <end position="471"/>
    </location>
</feature>
<evidence type="ECO:0000259" key="7">
    <source>
        <dbReference type="PROSITE" id="PS50850"/>
    </source>
</evidence>
<dbReference type="PANTHER" id="PTHR23502">
    <property type="entry name" value="MAJOR FACILITATOR SUPERFAMILY"/>
    <property type="match status" value="1"/>
</dbReference>
<feature type="region of interest" description="Disordered" evidence="5">
    <location>
        <begin position="1"/>
        <end position="67"/>
    </location>
</feature>